<comment type="caution">
    <text evidence="1">The sequence shown here is derived from an EMBL/GenBank/DDBJ whole genome shotgun (WGS) entry which is preliminary data.</text>
</comment>
<proteinExistence type="predicted"/>
<sequence>SFKMINILQHGHKLNTEKACGTIYPDSGTHPKSSVSLACRESSVSLEGSSVSFEEIYIPDQNLNNNGSQLVLLEDTTFNCPASTSTNVDLVSTFPFPNLETPKQYQKTNKEENDKLQKDLANTEKKLAVTKKELESTNKKLVTEKELKYTNKKLA</sequence>
<evidence type="ECO:0000313" key="1">
    <source>
        <dbReference type="EMBL" id="CAG8712521.1"/>
    </source>
</evidence>
<reference evidence="1" key="1">
    <citation type="submission" date="2021-06" db="EMBL/GenBank/DDBJ databases">
        <authorList>
            <person name="Kallberg Y."/>
            <person name="Tangrot J."/>
            <person name="Rosling A."/>
        </authorList>
    </citation>
    <scope>NUCLEOTIDE SEQUENCE</scope>
    <source>
        <strain evidence="1">MA461A</strain>
    </source>
</reference>
<keyword evidence="2" id="KW-1185">Reference proteome</keyword>
<evidence type="ECO:0000313" key="2">
    <source>
        <dbReference type="Proteomes" id="UP000789920"/>
    </source>
</evidence>
<organism evidence="1 2">
    <name type="scientific">Racocetra persica</name>
    <dbReference type="NCBI Taxonomy" id="160502"/>
    <lineage>
        <taxon>Eukaryota</taxon>
        <taxon>Fungi</taxon>
        <taxon>Fungi incertae sedis</taxon>
        <taxon>Mucoromycota</taxon>
        <taxon>Glomeromycotina</taxon>
        <taxon>Glomeromycetes</taxon>
        <taxon>Diversisporales</taxon>
        <taxon>Gigasporaceae</taxon>
        <taxon>Racocetra</taxon>
    </lineage>
</organism>
<name>A0ACA9PLI5_9GLOM</name>
<accession>A0ACA9PLI5</accession>
<gene>
    <name evidence="1" type="ORF">RPERSI_LOCUS10645</name>
</gene>
<dbReference type="Proteomes" id="UP000789920">
    <property type="component" value="Unassembled WGS sequence"/>
</dbReference>
<feature type="non-terminal residue" evidence="1">
    <location>
        <position position="155"/>
    </location>
</feature>
<feature type="non-terminal residue" evidence="1">
    <location>
        <position position="1"/>
    </location>
</feature>
<protein>
    <submittedName>
        <fullName evidence="1">24040_t:CDS:1</fullName>
    </submittedName>
</protein>
<dbReference type="EMBL" id="CAJVQC010021256">
    <property type="protein sequence ID" value="CAG8712521.1"/>
    <property type="molecule type" value="Genomic_DNA"/>
</dbReference>